<dbReference type="Gene3D" id="1.10.40.30">
    <property type="entry name" value="Fumarase/aspartase (C-terminal domain)"/>
    <property type="match status" value="1"/>
</dbReference>
<sequence length="468" mass="50374">MGVDKMRIEHDCVGTMAIDDDALYGIHSKRAEENFPISNEKLHPLIIESLVQIKKAAAEVNLKAGTLDADKSQAIVNACNQLLLGRYSEAFIAPAIQGSAGTSANMNVNEVVAHLAERMTPGLKVHPNDDVNQSQSTNDTFPTAGKMAMLKKLPALLTAIESLKMALLDKADRYADTVKVGRTQLQDAVPTTYGNTFKAYWSMFSRDTKRLTAAKDALTEVNLGGTAIGTGLNTTDLYQATIVPTVNQISQLSLTQATNLIDATQNCDAYVTFSSAMKALAVDLSKFCNDLRLLASGPQAGLAELKLPAKQAGSSIMPAKVNPVIPEVVNQVAFQVIGNDTTVTLAAEAGQLELNAFEPIMFRDILASETYLANAIQTLVANCVSGITVNEDRCQENVEHSAVVATALSPYLGYEKTTLLVKRAVKENRSIRELLKTEHLLAPKLVDHLLSPANLTNQKVSHALAQES</sequence>
<dbReference type="InterPro" id="IPR018951">
    <property type="entry name" value="Fumarase_C_C"/>
</dbReference>
<dbReference type="Gene3D" id="1.20.200.10">
    <property type="entry name" value="Fumarase/aspartase (Central domain)"/>
    <property type="match status" value="1"/>
</dbReference>
<dbReference type="GO" id="GO:0006531">
    <property type="term" value="P:aspartate metabolic process"/>
    <property type="evidence" value="ECO:0007669"/>
    <property type="project" value="TreeGrafter"/>
</dbReference>
<dbReference type="Gene3D" id="1.10.275.10">
    <property type="entry name" value="Fumarase/aspartase (N-terminal domain)"/>
    <property type="match status" value="1"/>
</dbReference>
<dbReference type="AlphaFoldDB" id="A0A166GFJ7"/>
<dbReference type="Pfam" id="PF00206">
    <property type="entry name" value="Lyase_1"/>
    <property type="match status" value="1"/>
</dbReference>
<protein>
    <recommendedName>
        <fullName evidence="6">Aspartate ammonia-lyase</fullName>
    </recommendedName>
</protein>
<dbReference type="InterPro" id="IPR020557">
    <property type="entry name" value="Fumarate_lyase_CS"/>
</dbReference>
<dbReference type="InterPro" id="IPR008948">
    <property type="entry name" value="L-Aspartase-like"/>
</dbReference>
<evidence type="ECO:0000256" key="1">
    <source>
        <dbReference type="ARBA" id="ARBA00023239"/>
    </source>
</evidence>
<gene>
    <name evidence="4" type="ORF">TY91_11365</name>
</gene>
<dbReference type="PANTHER" id="PTHR42696">
    <property type="entry name" value="ASPARTATE AMMONIA-LYASE"/>
    <property type="match status" value="1"/>
</dbReference>
<reference evidence="4 5" key="1">
    <citation type="submission" date="2015-02" db="EMBL/GenBank/DDBJ databases">
        <title>Draft genome sequence of Lactobacillus collinoides CUPV2371 isolated from a natural cider, the first genome sequence of a strain of this species.</title>
        <authorList>
            <person name="Puertas A.I."/>
            <person name="Spano G."/>
            <person name="Capozzi V."/>
            <person name="Lamontanara A."/>
            <person name="Orru L."/>
            <person name="Duenas M.T."/>
        </authorList>
    </citation>
    <scope>NUCLEOTIDE SEQUENCE [LARGE SCALE GENOMIC DNA]</scope>
    <source>
        <strain evidence="4 5">237</strain>
    </source>
</reference>
<dbReference type="InterPro" id="IPR022761">
    <property type="entry name" value="Fumarate_lyase_N"/>
</dbReference>
<dbReference type="PANTHER" id="PTHR42696:SF2">
    <property type="entry name" value="ASPARTATE AMMONIA-LYASE"/>
    <property type="match status" value="1"/>
</dbReference>
<dbReference type="FunFam" id="1.20.200.10:FF:000001">
    <property type="entry name" value="Fumarate hydratase, mitochondrial"/>
    <property type="match status" value="1"/>
</dbReference>
<keyword evidence="5" id="KW-1185">Reference proteome</keyword>
<dbReference type="GO" id="GO:0005829">
    <property type="term" value="C:cytosol"/>
    <property type="evidence" value="ECO:0007669"/>
    <property type="project" value="TreeGrafter"/>
</dbReference>
<dbReference type="NCBIfam" id="NF008909">
    <property type="entry name" value="PRK12273.1"/>
    <property type="match status" value="1"/>
</dbReference>
<dbReference type="PATRIC" id="fig|33960.6.peg.2897"/>
<dbReference type="InterPro" id="IPR000362">
    <property type="entry name" value="Fumarate_lyase_fam"/>
</dbReference>
<evidence type="ECO:0008006" key="6">
    <source>
        <dbReference type="Google" id="ProtNLM"/>
    </source>
</evidence>
<dbReference type="Proteomes" id="UP000076480">
    <property type="component" value="Unassembled WGS sequence"/>
</dbReference>
<dbReference type="SUPFAM" id="SSF48557">
    <property type="entry name" value="L-aspartase-like"/>
    <property type="match status" value="1"/>
</dbReference>
<name>A0A166GFJ7_SECCO</name>
<dbReference type="GO" id="GO:0008797">
    <property type="term" value="F:aspartate ammonia-lyase activity"/>
    <property type="evidence" value="ECO:0007669"/>
    <property type="project" value="TreeGrafter"/>
</dbReference>
<dbReference type="GO" id="GO:0006099">
    <property type="term" value="P:tricarboxylic acid cycle"/>
    <property type="evidence" value="ECO:0007669"/>
    <property type="project" value="InterPro"/>
</dbReference>
<accession>A0A166GFJ7</accession>
<evidence type="ECO:0000313" key="4">
    <source>
        <dbReference type="EMBL" id="KZL38899.1"/>
    </source>
</evidence>
<dbReference type="Pfam" id="PF10415">
    <property type="entry name" value="FumaraseC_C"/>
    <property type="match status" value="1"/>
</dbReference>
<feature type="domain" description="Fumarase C C-terminal" evidence="3">
    <location>
        <begin position="405"/>
        <end position="457"/>
    </location>
</feature>
<proteinExistence type="predicted"/>
<dbReference type="EMBL" id="JYDC01000059">
    <property type="protein sequence ID" value="KZL38899.1"/>
    <property type="molecule type" value="Genomic_DNA"/>
</dbReference>
<keyword evidence="1" id="KW-0456">Lyase</keyword>
<dbReference type="PRINTS" id="PR00145">
    <property type="entry name" value="ARGSUCLYASE"/>
</dbReference>
<dbReference type="PRINTS" id="PR00149">
    <property type="entry name" value="FUMRATELYASE"/>
</dbReference>
<evidence type="ECO:0000259" key="2">
    <source>
        <dbReference type="Pfam" id="PF00206"/>
    </source>
</evidence>
<comment type="caution">
    <text evidence="4">The sequence shown here is derived from an EMBL/GenBank/DDBJ whole genome shotgun (WGS) entry which is preliminary data.</text>
</comment>
<dbReference type="InterPro" id="IPR051546">
    <property type="entry name" value="Aspartate_Ammonia-Lyase"/>
</dbReference>
<organism evidence="4 5">
    <name type="scientific">Secundilactobacillus collinoides</name>
    <name type="common">Lactobacillus collinoides</name>
    <dbReference type="NCBI Taxonomy" id="33960"/>
    <lineage>
        <taxon>Bacteria</taxon>
        <taxon>Bacillati</taxon>
        <taxon>Bacillota</taxon>
        <taxon>Bacilli</taxon>
        <taxon>Lactobacillales</taxon>
        <taxon>Lactobacillaceae</taxon>
        <taxon>Secundilactobacillus</taxon>
    </lineage>
</organism>
<feature type="domain" description="Fumarate lyase N-terminal" evidence="2">
    <location>
        <begin position="16"/>
        <end position="338"/>
    </location>
</feature>
<evidence type="ECO:0000313" key="5">
    <source>
        <dbReference type="Proteomes" id="UP000076480"/>
    </source>
</evidence>
<dbReference type="CDD" id="cd01357">
    <property type="entry name" value="Aspartase"/>
    <property type="match status" value="1"/>
</dbReference>
<evidence type="ECO:0000259" key="3">
    <source>
        <dbReference type="Pfam" id="PF10415"/>
    </source>
</evidence>
<dbReference type="InterPro" id="IPR024083">
    <property type="entry name" value="Fumarase/histidase_N"/>
</dbReference>
<dbReference type="PROSITE" id="PS00163">
    <property type="entry name" value="FUMARATE_LYASES"/>
    <property type="match status" value="1"/>
</dbReference>